<dbReference type="SUPFAM" id="SSF50129">
    <property type="entry name" value="GroES-like"/>
    <property type="match status" value="1"/>
</dbReference>
<evidence type="ECO:0000259" key="2">
    <source>
        <dbReference type="SMART" id="SM00829"/>
    </source>
</evidence>
<dbReference type="GO" id="GO:0016616">
    <property type="term" value="F:oxidoreductase activity, acting on the CH-OH group of donors, NAD or NADP as acceptor"/>
    <property type="evidence" value="ECO:0007669"/>
    <property type="project" value="UniProtKB-ARBA"/>
</dbReference>
<reference evidence="3 4" key="1">
    <citation type="journal article" date="2006" name="Science">
        <title>Genome of rice cluster I archaea -- the key methane producers in the rice rhizosphere.</title>
        <authorList>
            <person name="Erkel C."/>
            <person name="Kube M."/>
            <person name="Reinhardt R."/>
            <person name="Liesack W."/>
        </authorList>
    </citation>
    <scope>NUCLEOTIDE SEQUENCE [LARGE SCALE GENOMIC DNA]</scope>
    <source>
        <strain evidence="4">DSM 22066 / NBRC 105507 / MRE50</strain>
    </source>
</reference>
<dbReference type="Pfam" id="PF08240">
    <property type="entry name" value="ADH_N"/>
    <property type="match status" value="1"/>
</dbReference>
<dbReference type="Gene3D" id="3.40.50.720">
    <property type="entry name" value="NAD(P)-binding Rossmann-like Domain"/>
    <property type="match status" value="1"/>
</dbReference>
<name>Q0W1R4_METAR</name>
<dbReference type="PANTHER" id="PTHR11695">
    <property type="entry name" value="ALCOHOL DEHYDROGENASE RELATED"/>
    <property type="match status" value="1"/>
</dbReference>
<dbReference type="InterPro" id="IPR020843">
    <property type="entry name" value="ER"/>
</dbReference>
<accession>Q0W1R4</accession>
<dbReference type="GO" id="GO:0043168">
    <property type="term" value="F:anion binding"/>
    <property type="evidence" value="ECO:0007669"/>
    <property type="project" value="UniProtKB-ARBA"/>
</dbReference>
<dbReference type="SUPFAM" id="SSF51735">
    <property type="entry name" value="NAD(P)-binding Rossmann-fold domains"/>
    <property type="match status" value="1"/>
</dbReference>
<dbReference type="Proteomes" id="UP000000663">
    <property type="component" value="Chromosome"/>
</dbReference>
<evidence type="ECO:0000256" key="1">
    <source>
        <dbReference type="ARBA" id="ARBA00023002"/>
    </source>
</evidence>
<dbReference type="InterPro" id="IPR050700">
    <property type="entry name" value="YIM1/Zinc_Alcohol_DH_Fams"/>
</dbReference>
<proteinExistence type="predicted"/>
<dbReference type="CDD" id="cd05289">
    <property type="entry name" value="MDR_like_2"/>
    <property type="match status" value="1"/>
</dbReference>
<dbReference type="Gene3D" id="3.90.180.10">
    <property type="entry name" value="Medium-chain alcohol dehydrogenases, catalytic domain"/>
    <property type="match status" value="1"/>
</dbReference>
<dbReference type="OrthoDB" id="146629at2157"/>
<dbReference type="InterPro" id="IPR036291">
    <property type="entry name" value="NAD(P)-bd_dom_sf"/>
</dbReference>
<organism evidence="3 4">
    <name type="scientific">Methanocella arvoryzae (strain DSM 22066 / NBRC 105507 / MRE50)</name>
    <dbReference type="NCBI Taxonomy" id="351160"/>
    <lineage>
        <taxon>Archaea</taxon>
        <taxon>Methanobacteriati</taxon>
        <taxon>Methanobacteriota</taxon>
        <taxon>Stenosarchaea group</taxon>
        <taxon>Methanomicrobia</taxon>
        <taxon>Methanocellales</taxon>
        <taxon>Methanocellaceae</taxon>
        <taxon>Methanocella</taxon>
    </lineage>
</organism>
<dbReference type="GO" id="GO:0030554">
    <property type="term" value="F:adenyl nucleotide binding"/>
    <property type="evidence" value="ECO:0007669"/>
    <property type="project" value="UniProtKB-ARBA"/>
</dbReference>
<dbReference type="PANTHER" id="PTHR11695:SF294">
    <property type="entry name" value="RETICULON-4-INTERACTING PROTEIN 1, MITOCHONDRIAL"/>
    <property type="match status" value="1"/>
</dbReference>
<dbReference type="GO" id="GO:0044281">
    <property type="term" value="P:small molecule metabolic process"/>
    <property type="evidence" value="ECO:0007669"/>
    <property type="project" value="UniProtKB-ARBA"/>
</dbReference>
<feature type="domain" description="Enoyl reductase (ER)" evidence="2">
    <location>
        <begin position="10"/>
        <end position="306"/>
    </location>
</feature>
<evidence type="ECO:0000313" key="3">
    <source>
        <dbReference type="EMBL" id="CAJ37679.1"/>
    </source>
</evidence>
<keyword evidence="1" id="KW-0560">Oxidoreductase</keyword>
<dbReference type="InterPro" id="IPR013154">
    <property type="entry name" value="ADH-like_N"/>
</dbReference>
<dbReference type="STRING" id="351160.RCIX2633"/>
<dbReference type="PROSITE" id="PS01162">
    <property type="entry name" value="QOR_ZETA_CRYSTAL"/>
    <property type="match status" value="1"/>
</dbReference>
<dbReference type="SMART" id="SM00829">
    <property type="entry name" value="PKS_ER"/>
    <property type="match status" value="1"/>
</dbReference>
<gene>
    <name evidence="3" type="ORF">RCIX2633</name>
</gene>
<dbReference type="InterPro" id="IPR011032">
    <property type="entry name" value="GroES-like_sf"/>
</dbReference>
<dbReference type="Pfam" id="PF13602">
    <property type="entry name" value="ADH_zinc_N_2"/>
    <property type="match status" value="1"/>
</dbReference>
<sequence>MKAIRYHSFGGPEVLRYEDVPKPEARSGEVLIRVKATGVNPIDWKIRAGYMKEFFQKMLPLIPGGDVAGVVEAAGPGVTDFKEGDEVYGWLGTGKNGTYAEYVAADAQAISLKPKSLDFVQAAGIPLAALVAWQTLFDTADLKFGQTVLVHGASGGIGHLAVQLAKWKGAKVIGTASTRNQDFLREIGTDMVIDYQKARFEDMVRNIDVVLDTQAGDTQRRSYRVLKKGGILVSTLGIENPDEAAKYGVRAVGFINHPDGGELKQIADLIDEGKLKPTISTVMPLKDAARAHELSQTGHSRGKIVLKVD</sequence>
<protein>
    <submittedName>
        <fullName evidence="3">Predicted NADPH:quinone reductase (Alcohol dehydrogenase superfamily)</fullName>
    </submittedName>
</protein>
<dbReference type="eggNOG" id="arCOG01458">
    <property type="taxonomic scope" value="Archaea"/>
</dbReference>
<dbReference type="EMBL" id="AM114193">
    <property type="protein sequence ID" value="CAJ37679.1"/>
    <property type="molecule type" value="Genomic_DNA"/>
</dbReference>
<dbReference type="InterPro" id="IPR002364">
    <property type="entry name" value="Quin_OxRdtase/zeta-crystal_CS"/>
</dbReference>
<dbReference type="AlphaFoldDB" id="Q0W1R4"/>
<dbReference type="PATRIC" id="fig|351160.9.peg.600"/>
<evidence type="ECO:0000313" key="4">
    <source>
        <dbReference type="Proteomes" id="UP000000663"/>
    </source>
</evidence>
<keyword evidence="4" id="KW-1185">Reference proteome</keyword>
<dbReference type="KEGG" id="rci:RCIX2633"/>
<dbReference type="GO" id="GO:0008270">
    <property type="term" value="F:zinc ion binding"/>
    <property type="evidence" value="ECO:0007669"/>
    <property type="project" value="InterPro"/>
</dbReference>